<dbReference type="STRING" id="1317121.ATO11_14240"/>
<keyword evidence="13" id="KW-1185">Reference proteome</keyword>
<evidence type="ECO:0000256" key="6">
    <source>
        <dbReference type="ARBA" id="ARBA00022692"/>
    </source>
</evidence>
<comment type="caution">
    <text evidence="12">The sequence shown here is derived from an EMBL/GenBank/DDBJ whole genome shotgun (WGS) entry which is preliminary data.</text>
</comment>
<organism evidence="12 13">
    <name type="scientific">Pseudaestuariivita atlantica</name>
    <dbReference type="NCBI Taxonomy" id="1317121"/>
    <lineage>
        <taxon>Bacteria</taxon>
        <taxon>Pseudomonadati</taxon>
        <taxon>Pseudomonadota</taxon>
        <taxon>Alphaproteobacteria</taxon>
        <taxon>Rhodobacterales</taxon>
        <taxon>Paracoccaceae</taxon>
        <taxon>Pseudaestuariivita</taxon>
    </lineage>
</organism>
<evidence type="ECO:0000256" key="9">
    <source>
        <dbReference type="ARBA" id="ARBA00035611"/>
    </source>
</evidence>
<evidence type="ECO:0000313" key="13">
    <source>
        <dbReference type="Proteomes" id="UP000036938"/>
    </source>
</evidence>
<dbReference type="PATRIC" id="fig|1317121.7.peg.3572"/>
<feature type="transmembrane region" description="Helical" evidence="11">
    <location>
        <begin position="80"/>
        <end position="99"/>
    </location>
</feature>
<evidence type="ECO:0000313" key="12">
    <source>
        <dbReference type="EMBL" id="KNG93071.1"/>
    </source>
</evidence>
<evidence type="ECO:0000256" key="2">
    <source>
        <dbReference type="ARBA" id="ARBA00022448"/>
    </source>
</evidence>
<keyword evidence="7 11" id="KW-1133">Transmembrane helix</keyword>
<evidence type="ECO:0000256" key="5">
    <source>
        <dbReference type="ARBA" id="ARBA00022597"/>
    </source>
</evidence>
<gene>
    <name evidence="12" type="ORF">ATO11_14240</name>
</gene>
<sequence length="388" mass="42533">MSDRSEADRLQQETWLQRTIRRPEMGAFIVMIVIIVALTWASSGKAFNALGLKNNIQIIAQYGIIAIGAAALMIAGEFDLSIGSMIGFAGMSMALMLKWGLPFGLGEATPLAAFLATLVMTLTFGWIIGNIVVRSGLSSFIVTLAFLFFLRGVTEVAFRLINQSTQVSGLEDFKEDSWVAWIFGGEVFGWFYDAWFWIGQRFVDMGYGRTDQWFTLGGNLNRRGEQWVDGFDARFFWFILLAAVAMFIMNRTQLGNWIYATGDNKEAARANGVPVNRVKIGLFMFTAFCATLFAACQVFENNTSDAAKGNLMELFAIAIAVVGGTLMTGGFGSILGVVFGAITVGLVANAVFFIPEIDGAWFRVFLGAILLAAVFANERIRKRITGGI</sequence>
<keyword evidence="6 11" id="KW-0812">Transmembrane</keyword>
<evidence type="ECO:0000256" key="3">
    <source>
        <dbReference type="ARBA" id="ARBA00022475"/>
    </source>
</evidence>
<feature type="transmembrane region" description="Helical" evidence="11">
    <location>
        <begin position="55"/>
        <end position="74"/>
    </location>
</feature>
<evidence type="ECO:0000256" key="10">
    <source>
        <dbReference type="ARBA" id="ARBA00035686"/>
    </source>
</evidence>
<evidence type="ECO:0000256" key="7">
    <source>
        <dbReference type="ARBA" id="ARBA00022989"/>
    </source>
</evidence>
<keyword evidence="4" id="KW-0997">Cell inner membrane</keyword>
<feature type="transmembrane region" description="Helical" evidence="11">
    <location>
        <begin position="235"/>
        <end position="259"/>
    </location>
</feature>
<dbReference type="AlphaFoldDB" id="A0A0L1JMU1"/>
<keyword evidence="5" id="KW-0762">Sugar transport</keyword>
<keyword evidence="8 11" id="KW-0472">Membrane</keyword>
<comment type="subcellular location">
    <subcellularLocation>
        <location evidence="1">Cell membrane</location>
        <topology evidence="1">Multi-pass membrane protein</topology>
    </subcellularLocation>
</comment>
<dbReference type="OrthoDB" id="7284468at2"/>
<keyword evidence="2" id="KW-0813">Transport</keyword>
<dbReference type="EMBL" id="AQQZ01000006">
    <property type="protein sequence ID" value="KNG93071.1"/>
    <property type="molecule type" value="Genomic_DNA"/>
</dbReference>
<dbReference type="Proteomes" id="UP000036938">
    <property type="component" value="Unassembled WGS sequence"/>
</dbReference>
<dbReference type="GO" id="GO:0022857">
    <property type="term" value="F:transmembrane transporter activity"/>
    <property type="evidence" value="ECO:0007669"/>
    <property type="project" value="InterPro"/>
</dbReference>
<feature type="transmembrane region" description="Helical" evidence="11">
    <location>
        <begin position="178"/>
        <end position="198"/>
    </location>
</feature>
<proteinExistence type="predicted"/>
<comment type="function">
    <text evidence="9">Part of the binding-protein-dependent transport system for D-xylose. Probably responsible for the translocation of the substrate across the membrane.</text>
</comment>
<evidence type="ECO:0000256" key="1">
    <source>
        <dbReference type="ARBA" id="ARBA00004651"/>
    </source>
</evidence>
<feature type="transmembrane region" description="Helical" evidence="11">
    <location>
        <begin position="25"/>
        <end position="43"/>
    </location>
</feature>
<dbReference type="InterPro" id="IPR001851">
    <property type="entry name" value="ABC_transp_permease"/>
</dbReference>
<feature type="transmembrane region" description="Helical" evidence="11">
    <location>
        <begin position="111"/>
        <end position="133"/>
    </location>
</feature>
<name>A0A0L1JMU1_9RHOB</name>
<feature type="transmembrane region" description="Helical" evidence="11">
    <location>
        <begin position="280"/>
        <end position="299"/>
    </location>
</feature>
<keyword evidence="3" id="KW-1003">Cell membrane</keyword>
<evidence type="ECO:0000256" key="4">
    <source>
        <dbReference type="ARBA" id="ARBA00022519"/>
    </source>
</evidence>
<evidence type="ECO:0000256" key="8">
    <source>
        <dbReference type="ARBA" id="ARBA00023136"/>
    </source>
</evidence>
<dbReference type="GO" id="GO:0005886">
    <property type="term" value="C:plasma membrane"/>
    <property type="evidence" value="ECO:0007669"/>
    <property type="project" value="UniProtKB-SubCell"/>
</dbReference>
<feature type="transmembrane region" description="Helical" evidence="11">
    <location>
        <begin position="139"/>
        <end position="158"/>
    </location>
</feature>
<reference evidence="12 13" key="1">
    <citation type="journal article" date="2015" name="Int. J. Syst. Evol. Microbiol.">
        <title>Aestuariivita atlantica sp. nov., isolated from deep sea sediment of the Atlantic Ocean.</title>
        <authorList>
            <person name="Li G."/>
            <person name="Lai Q."/>
            <person name="Du Y."/>
            <person name="Liu X."/>
            <person name="Sun F."/>
            <person name="Shao Z."/>
        </authorList>
    </citation>
    <scope>NUCLEOTIDE SEQUENCE [LARGE SCALE GENOMIC DNA]</scope>
    <source>
        <strain evidence="12 13">22II-S11-z3</strain>
    </source>
</reference>
<dbReference type="PANTHER" id="PTHR32196:SF32">
    <property type="entry name" value="XYLOSE TRANSPORT SYSTEM PERMEASE PROTEIN XYLH"/>
    <property type="match status" value="1"/>
</dbReference>
<dbReference type="PANTHER" id="PTHR32196">
    <property type="entry name" value="ABC TRANSPORTER PERMEASE PROTEIN YPHD-RELATED-RELATED"/>
    <property type="match status" value="1"/>
</dbReference>
<dbReference type="RefSeq" id="WP_050531567.1">
    <property type="nucleotide sequence ID" value="NZ_AQQZ01000006.1"/>
</dbReference>
<accession>A0A0L1JMU1</accession>
<dbReference type="CDD" id="cd06579">
    <property type="entry name" value="TM_PBP1_transp_AraH_like"/>
    <property type="match status" value="1"/>
</dbReference>
<protein>
    <recommendedName>
        <fullName evidence="10">Xylose transport system permease protein XylH</fullName>
    </recommendedName>
</protein>
<feature type="transmembrane region" description="Helical" evidence="11">
    <location>
        <begin position="360"/>
        <end position="376"/>
    </location>
</feature>
<feature type="transmembrane region" description="Helical" evidence="11">
    <location>
        <begin position="311"/>
        <end position="327"/>
    </location>
</feature>
<dbReference type="Pfam" id="PF02653">
    <property type="entry name" value="BPD_transp_2"/>
    <property type="match status" value="1"/>
</dbReference>
<evidence type="ECO:0000256" key="11">
    <source>
        <dbReference type="SAM" id="Phobius"/>
    </source>
</evidence>